<feature type="compositionally biased region" description="Polar residues" evidence="1">
    <location>
        <begin position="42"/>
        <end position="53"/>
    </location>
</feature>
<comment type="caution">
    <text evidence="3">The sequence shown here is derived from an EMBL/GenBank/DDBJ whole genome shotgun (WGS) entry which is preliminary data.</text>
</comment>
<dbReference type="Pfam" id="PF03732">
    <property type="entry name" value="Retrotrans_gag"/>
    <property type="match status" value="2"/>
</dbReference>
<organism evidence="3 4">
    <name type="scientific">Marchantia polymorpha subsp. ruderalis</name>
    <dbReference type="NCBI Taxonomy" id="1480154"/>
    <lineage>
        <taxon>Eukaryota</taxon>
        <taxon>Viridiplantae</taxon>
        <taxon>Streptophyta</taxon>
        <taxon>Embryophyta</taxon>
        <taxon>Marchantiophyta</taxon>
        <taxon>Marchantiopsida</taxon>
        <taxon>Marchantiidae</taxon>
        <taxon>Marchantiales</taxon>
        <taxon>Marchantiaceae</taxon>
        <taxon>Marchantia</taxon>
    </lineage>
</organism>
<dbReference type="InterPro" id="IPR005162">
    <property type="entry name" value="Retrotrans_gag_dom"/>
</dbReference>
<dbReference type="AlphaFoldDB" id="A0A176VTM2"/>
<evidence type="ECO:0000313" key="3">
    <source>
        <dbReference type="EMBL" id="OAE24144.1"/>
    </source>
</evidence>
<dbReference type="EMBL" id="LVLJ01002675">
    <property type="protein sequence ID" value="OAE24144.1"/>
    <property type="molecule type" value="Genomic_DNA"/>
</dbReference>
<proteinExistence type="predicted"/>
<keyword evidence="4" id="KW-1185">Reference proteome</keyword>
<gene>
    <name evidence="3" type="ORF">AXG93_2752s1590</name>
</gene>
<sequence length="579" mass="67274">MRNEASLLVHSMDEHYPEIYKRKHLPRQILRILAGRTERTSAHSSSGTWSVSAGGTHGLQKHHQLRVKVRPGSTFPALPKTQFSSVQFSSAQISSVQRRSAAHYNTEPQLAEYESGTVVQQLECAAAAQKSSSRVGDAGSRAHGAAAIGQFALRRPRMETGNWVTGTERFEFEYQGLIIGHRKFYGSWLADDLDAYDKFREWVYKTEKFFSLAEVSEERKKLYFAGVRGLAGGARRWFLWNTQAREGTKQCISTWDDLKAGLKKRFFCPRLLYEKSLLEIISIVQTGNIDDYYWKFFRLRHNLDLSERALTCLFTKGLKRWLRAETIDLMVGKDEPLVDDLWKRCRVLENGPKDRKDRMLENELVITKDLKREEFELKLVMTNGVTVKIEKLEKFSGSIAPDDLDAYCRFQEWTKHMENFFSVAKIFDEKKKLLECSKSLGGEARQWFAWRLAQAKEGTNTGLSTWEQLKTGLRHQFFSERVLYKKSLLRIISLEQIESIHQSIDHYYDEFVMLRSNLDLSEQALTWLFFRGLRGPLKVKMEETMVREQDITVDYLWERARVLESIISRTQSIYGMIDD</sequence>
<feature type="region of interest" description="Disordered" evidence="1">
    <location>
        <begin position="37"/>
        <end position="63"/>
    </location>
</feature>
<name>A0A176VTM2_MARPO</name>
<evidence type="ECO:0000256" key="1">
    <source>
        <dbReference type="SAM" id="MobiDB-lite"/>
    </source>
</evidence>
<feature type="domain" description="Retrotransposon gag" evidence="2">
    <location>
        <begin position="230"/>
        <end position="319"/>
    </location>
</feature>
<evidence type="ECO:0000313" key="4">
    <source>
        <dbReference type="Proteomes" id="UP000077202"/>
    </source>
</evidence>
<evidence type="ECO:0000259" key="2">
    <source>
        <dbReference type="Pfam" id="PF03732"/>
    </source>
</evidence>
<protein>
    <recommendedName>
        <fullName evidence="2">Retrotransposon gag domain-containing protein</fullName>
    </recommendedName>
</protein>
<reference evidence="3" key="1">
    <citation type="submission" date="2016-03" db="EMBL/GenBank/DDBJ databases">
        <title>Mechanisms controlling the formation of the plant cell surface in tip-growing cells are functionally conserved among land plants.</title>
        <authorList>
            <person name="Honkanen S."/>
            <person name="Jones V.A."/>
            <person name="Morieri G."/>
            <person name="Champion C."/>
            <person name="Hetherington A.J."/>
            <person name="Kelly S."/>
            <person name="Saint-Marcoux D."/>
            <person name="Proust H."/>
            <person name="Prescott H."/>
            <person name="Dolan L."/>
        </authorList>
    </citation>
    <scope>NUCLEOTIDE SEQUENCE [LARGE SCALE GENOMIC DNA]</scope>
    <source>
        <tissue evidence="3">Whole gametophyte</tissue>
    </source>
</reference>
<feature type="domain" description="Retrotransposon gag" evidence="2">
    <location>
        <begin position="438"/>
        <end position="534"/>
    </location>
</feature>
<accession>A0A176VTM2</accession>
<dbReference type="Proteomes" id="UP000077202">
    <property type="component" value="Unassembled WGS sequence"/>
</dbReference>